<evidence type="ECO:0000256" key="1">
    <source>
        <dbReference type="SAM" id="MobiDB-lite"/>
    </source>
</evidence>
<dbReference type="EMBL" id="MT145199">
    <property type="protein sequence ID" value="QJI05416.1"/>
    <property type="molecule type" value="Genomic_DNA"/>
</dbReference>
<protein>
    <recommendedName>
        <fullName evidence="3">VRR-NUC domain-containing protein</fullName>
    </recommendedName>
</protein>
<feature type="compositionally biased region" description="Basic and acidic residues" evidence="1">
    <location>
        <begin position="24"/>
        <end position="36"/>
    </location>
</feature>
<organism evidence="2">
    <name type="scientific">viral metagenome</name>
    <dbReference type="NCBI Taxonomy" id="1070528"/>
    <lineage>
        <taxon>unclassified sequences</taxon>
        <taxon>metagenomes</taxon>
        <taxon>organismal metagenomes</taxon>
    </lineage>
</organism>
<gene>
    <name evidence="2" type="ORF">MM415B03542_0003</name>
</gene>
<name>A0A6M3Y8P6_9ZZZZ</name>
<reference evidence="2" key="1">
    <citation type="submission" date="2020-03" db="EMBL/GenBank/DDBJ databases">
        <title>The deep terrestrial virosphere.</title>
        <authorList>
            <person name="Holmfeldt K."/>
            <person name="Nilsson E."/>
            <person name="Simone D."/>
            <person name="Lopez-Fernandez M."/>
            <person name="Wu X."/>
            <person name="de Brujin I."/>
            <person name="Lundin D."/>
            <person name="Andersson A."/>
            <person name="Bertilsson S."/>
            <person name="Dopson M."/>
        </authorList>
    </citation>
    <scope>NUCLEOTIDE SEQUENCE</scope>
    <source>
        <strain evidence="2">MM415B03542</strain>
    </source>
</reference>
<dbReference type="Gene3D" id="3.40.1350.10">
    <property type="match status" value="1"/>
</dbReference>
<evidence type="ECO:0008006" key="3">
    <source>
        <dbReference type="Google" id="ProtNLM"/>
    </source>
</evidence>
<accession>A0A6M3Y8P6</accession>
<dbReference type="GO" id="GO:0003676">
    <property type="term" value="F:nucleic acid binding"/>
    <property type="evidence" value="ECO:0007669"/>
    <property type="project" value="InterPro"/>
</dbReference>
<sequence length="135" mass="16240">MAKPEFTEVWAEEQIAKAKAGWPPEEREIREEREISDPGPESDLQGKAEEWLNERGYPFIHDRSRRKNKRGKILDLHIYLPEGRHVVVEFKVSRRPMTDEQRETYRKILFLGHEIYEVRSYRRFLEIMTWGGVTR</sequence>
<dbReference type="AlphaFoldDB" id="A0A6M3Y8P6"/>
<dbReference type="InterPro" id="IPR011856">
    <property type="entry name" value="tRNA_endonuc-like_dom_sf"/>
</dbReference>
<proteinExistence type="predicted"/>
<evidence type="ECO:0000313" key="2">
    <source>
        <dbReference type="EMBL" id="QJI05416.1"/>
    </source>
</evidence>
<feature type="region of interest" description="Disordered" evidence="1">
    <location>
        <begin position="17"/>
        <end position="45"/>
    </location>
</feature>